<feature type="transmembrane region" description="Helical" evidence="2">
    <location>
        <begin position="21"/>
        <end position="51"/>
    </location>
</feature>
<feature type="transmembrane region" description="Helical" evidence="2">
    <location>
        <begin position="119"/>
        <end position="139"/>
    </location>
</feature>
<feature type="transmembrane region" description="Helical" evidence="2">
    <location>
        <begin position="183"/>
        <end position="208"/>
    </location>
</feature>
<evidence type="ECO:0000313" key="3">
    <source>
        <dbReference type="EMBL" id="TQM44846.1"/>
    </source>
</evidence>
<feature type="transmembrane region" description="Helical" evidence="2">
    <location>
        <begin position="151"/>
        <end position="171"/>
    </location>
</feature>
<keyword evidence="2" id="KW-0812">Transmembrane</keyword>
<comment type="caution">
    <text evidence="3">The sequence shown here is derived from an EMBL/GenBank/DDBJ whole genome shotgun (WGS) entry which is preliminary data.</text>
</comment>
<dbReference type="AlphaFoldDB" id="A0A543GFM1"/>
<feature type="region of interest" description="Disordered" evidence="1">
    <location>
        <begin position="218"/>
        <end position="261"/>
    </location>
</feature>
<dbReference type="EMBL" id="VFPH01000001">
    <property type="protein sequence ID" value="TQM44846.1"/>
    <property type="molecule type" value="Genomic_DNA"/>
</dbReference>
<sequence length="523" mass="54356">MSPGIAGWWRTGLGFLRRGGAALAALAALAAAVDAMASTLASILAVGLVAWIGEAVSLVVRAWVYGAAMLMLVQPGGAPVGAVAALGKAGRRLPLLVGWLLIAVVLVVAGLAALLVPGLYLLVVLGSTVIAVVTVEGRGLRRCLGLVRGRFWSTAARFLMTLAPAVGWWWGTEALASTLPVPLSWIAAGALAVPAYMAVAAFLATTYVELIEGDRRRPDPVRTAPAAAAGSQRDIDVPRPGDATGTEPLDTAPRQRTAQSSVVRGTAGVVAGLLLVLAGAAVWGSLRPSGVADQVGSGEPSAPAPVPTTAAAAFAETYTQSRRDGSASYTADPGKLWDGLGYFGSTGEVRFDGDTASVHARLSDPKMHVREVAVVDGQRWIKGIYPLPEGGWDPCSVQEGGLYAAECAFTLYQQDLADPLALLVRAGPAARVTATDIGLVDGVRARWFDVAFDEDLAARRETDPGWRTRFADTLFAVGSARLWVDPDQRLLRMDLPPSAGGGPDQARVLYTGWGTVDAIAAPS</sequence>
<dbReference type="Proteomes" id="UP000319818">
    <property type="component" value="Unassembled WGS sequence"/>
</dbReference>
<keyword evidence="2" id="KW-0472">Membrane</keyword>
<evidence type="ECO:0000313" key="4">
    <source>
        <dbReference type="Proteomes" id="UP000319818"/>
    </source>
</evidence>
<dbReference type="Gene3D" id="2.50.20.20">
    <property type="match status" value="1"/>
</dbReference>
<evidence type="ECO:0000256" key="1">
    <source>
        <dbReference type="SAM" id="MobiDB-lite"/>
    </source>
</evidence>
<name>A0A543GFM1_9PSEU</name>
<keyword evidence="2" id="KW-1133">Transmembrane helix</keyword>
<organism evidence="3 4">
    <name type="scientific">Pseudonocardia cypriaca</name>
    <dbReference type="NCBI Taxonomy" id="882449"/>
    <lineage>
        <taxon>Bacteria</taxon>
        <taxon>Bacillati</taxon>
        <taxon>Actinomycetota</taxon>
        <taxon>Actinomycetes</taxon>
        <taxon>Pseudonocardiales</taxon>
        <taxon>Pseudonocardiaceae</taxon>
        <taxon>Pseudonocardia</taxon>
    </lineage>
</organism>
<accession>A0A543GFM1</accession>
<proteinExistence type="predicted"/>
<protein>
    <submittedName>
        <fullName evidence="3">Uncharacterized protein</fullName>
    </submittedName>
</protein>
<evidence type="ECO:0000256" key="2">
    <source>
        <dbReference type="SAM" id="Phobius"/>
    </source>
</evidence>
<feature type="transmembrane region" description="Helical" evidence="2">
    <location>
        <begin position="93"/>
        <end position="113"/>
    </location>
</feature>
<reference evidence="3 4" key="1">
    <citation type="submission" date="2019-06" db="EMBL/GenBank/DDBJ databases">
        <title>Sequencing the genomes of 1000 actinobacteria strains.</title>
        <authorList>
            <person name="Klenk H.-P."/>
        </authorList>
    </citation>
    <scope>NUCLEOTIDE SEQUENCE [LARGE SCALE GENOMIC DNA]</scope>
    <source>
        <strain evidence="3 4">DSM 45511</strain>
    </source>
</reference>
<gene>
    <name evidence="3" type="ORF">FB388_2228</name>
</gene>
<keyword evidence="4" id="KW-1185">Reference proteome</keyword>
<feature type="transmembrane region" description="Helical" evidence="2">
    <location>
        <begin position="262"/>
        <end position="284"/>
    </location>
</feature>
<feature type="transmembrane region" description="Helical" evidence="2">
    <location>
        <begin position="63"/>
        <end position="86"/>
    </location>
</feature>